<dbReference type="EC" id="3.1.3.5" evidence="3"/>
<sequence>MASVARFLIGVALVAQPAAAMARTIVLSNDDGLTSNVKALYEALKAQGHDVIVSVPCANQSGMGAAIPLGRAFGPLGEDCRNHAAEAGEPGAGPMTRAGFENDYFYVDGTPVMAMLYGIDIVAAKRWGKAPDLILSGPNEGQNIGTIVISSGTVSNAQYAIARGIPAIAVSASASSVDDEHLANPTSQTVARLTVELVKALEERSRGQALLPAGVALNLNFPDQFDGARWKLARIGTYDAIKVRFAADRANSPDTIHGSGALPGPGLVIANNADAPRDDQKDDESVIIRKDIAVSVMQPAYDHQPSTARRIKRNLRGLLDK</sequence>
<keyword evidence="5" id="KW-0378">Hydrolase</keyword>
<dbReference type="GO" id="GO:0008253">
    <property type="term" value="F:5'-nucleotidase activity"/>
    <property type="evidence" value="ECO:0007669"/>
    <property type="project" value="UniProtKB-EC"/>
</dbReference>
<proteinExistence type="inferred from homology"/>
<evidence type="ECO:0000313" key="10">
    <source>
        <dbReference type="Proteomes" id="UP000015524"/>
    </source>
</evidence>
<dbReference type="InterPro" id="IPR002828">
    <property type="entry name" value="SurE-like_Pase/nucleotidase"/>
</dbReference>
<comment type="catalytic activity">
    <reaction evidence="1">
        <text>a ribonucleoside 5'-phosphate + H2O = a ribonucleoside + phosphate</text>
        <dbReference type="Rhea" id="RHEA:12484"/>
        <dbReference type="ChEBI" id="CHEBI:15377"/>
        <dbReference type="ChEBI" id="CHEBI:18254"/>
        <dbReference type="ChEBI" id="CHEBI:43474"/>
        <dbReference type="ChEBI" id="CHEBI:58043"/>
        <dbReference type="EC" id="3.1.3.5"/>
    </reaction>
</comment>
<dbReference type="AlphaFoldDB" id="T0I973"/>
<evidence type="ECO:0000313" key="9">
    <source>
        <dbReference type="EMBL" id="EQB06169.1"/>
    </source>
</evidence>
<dbReference type="Pfam" id="PF01975">
    <property type="entry name" value="SurE"/>
    <property type="match status" value="1"/>
</dbReference>
<feature type="chain" id="PRO_5009976028" description="5'-nucleotidase" evidence="7">
    <location>
        <begin position="23"/>
        <end position="321"/>
    </location>
</feature>
<evidence type="ECO:0000256" key="7">
    <source>
        <dbReference type="SAM" id="SignalP"/>
    </source>
</evidence>
<organism evidence="9 10">
    <name type="scientific">Sphingobium baderi LL03</name>
    <dbReference type="NCBI Taxonomy" id="1114964"/>
    <lineage>
        <taxon>Bacteria</taxon>
        <taxon>Pseudomonadati</taxon>
        <taxon>Pseudomonadota</taxon>
        <taxon>Alphaproteobacteria</taxon>
        <taxon>Sphingomonadales</taxon>
        <taxon>Sphingomonadaceae</taxon>
        <taxon>Sphingobium</taxon>
    </lineage>
</organism>
<protein>
    <recommendedName>
        <fullName evidence="3">5'-nucleotidase</fullName>
        <ecNumber evidence="3">3.1.3.5</ecNumber>
    </recommendedName>
</protein>
<reference evidence="9 10" key="1">
    <citation type="journal article" date="2013" name="Genome Announc.">
        <title>Draft Genome Sequence of a Hexachlorocyclohexane-Degrading Bacterium, Sphingobium baderi Strain LL03T.</title>
        <authorList>
            <person name="Kaur J."/>
            <person name="Verma H."/>
            <person name="Tripathi C."/>
            <person name="Khurana J.P."/>
            <person name="Lal R."/>
        </authorList>
    </citation>
    <scope>NUCLEOTIDE SEQUENCE [LARGE SCALE GENOMIC DNA]</scope>
    <source>
        <strain evidence="9 10">LL03</strain>
    </source>
</reference>
<dbReference type="SUPFAM" id="SSF64167">
    <property type="entry name" value="SurE-like"/>
    <property type="match status" value="1"/>
</dbReference>
<evidence type="ECO:0000256" key="4">
    <source>
        <dbReference type="ARBA" id="ARBA00022723"/>
    </source>
</evidence>
<keyword evidence="10" id="KW-1185">Reference proteome</keyword>
<dbReference type="PANTHER" id="PTHR30457:SF0">
    <property type="entry name" value="PHOSPHATASE, PUTATIVE (AFU_ORTHOLOGUE AFUA_4G01070)-RELATED"/>
    <property type="match status" value="1"/>
</dbReference>
<evidence type="ECO:0000256" key="2">
    <source>
        <dbReference type="ARBA" id="ARBA00011062"/>
    </source>
</evidence>
<gene>
    <name evidence="9" type="ORF">L485_00635</name>
</gene>
<comment type="similarity">
    <text evidence="2">Belongs to the SurE nucleotidase family.</text>
</comment>
<name>T0I973_9SPHN</name>
<feature type="signal peptide" evidence="7">
    <location>
        <begin position="1"/>
        <end position="22"/>
    </location>
</feature>
<keyword evidence="7" id="KW-0732">Signal</keyword>
<evidence type="ECO:0000256" key="6">
    <source>
        <dbReference type="SAM" id="MobiDB-lite"/>
    </source>
</evidence>
<feature type="region of interest" description="Disordered" evidence="6">
    <location>
        <begin position="256"/>
        <end position="282"/>
    </location>
</feature>
<dbReference type="eggNOG" id="COG0496">
    <property type="taxonomic scope" value="Bacteria"/>
</dbReference>
<dbReference type="PANTHER" id="PTHR30457">
    <property type="entry name" value="5'-NUCLEOTIDASE SURE"/>
    <property type="match status" value="1"/>
</dbReference>
<dbReference type="Proteomes" id="UP000015524">
    <property type="component" value="Unassembled WGS sequence"/>
</dbReference>
<evidence type="ECO:0000256" key="5">
    <source>
        <dbReference type="ARBA" id="ARBA00022801"/>
    </source>
</evidence>
<dbReference type="InterPro" id="IPR030048">
    <property type="entry name" value="SurE"/>
</dbReference>
<dbReference type="PATRIC" id="fig|1114964.3.peg.108"/>
<feature type="domain" description="Survival protein SurE-like phosphatase/nucleotidase" evidence="8">
    <location>
        <begin position="25"/>
        <end position="236"/>
    </location>
</feature>
<dbReference type="InterPro" id="IPR036523">
    <property type="entry name" value="SurE-like_sf"/>
</dbReference>
<evidence type="ECO:0000259" key="8">
    <source>
        <dbReference type="Pfam" id="PF01975"/>
    </source>
</evidence>
<dbReference type="EMBL" id="ATIB01000017">
    <property type="protein sequence ID" value="EQB06169.1"/>
    <property type="molecule type" value="Genomic_DNA"/>
</dbReference>
<evidence type="ECO:0000256" key="3">
    <source>
        <dbReference type="ARBA" id="ARBA00012643"/>
    </source>
</evidence>
<keyword evidence="4" id="KW-0479">Metal-binding</keyword>
<dbReference type="GO" id="GO:0046872">
    <property type="term" value="F:metal ion binding"/>
    <property type="evidence" value="ECO:0007669"/>
    <property type="project" value="UniProtKB-KW"/>
</dbReference>
<evidence type="ECO:0000256" key="1">
    <source>
        <dbReference type="ARBA" id="ARBA00000815"/>
    </source>
</evidence>
<dbReference type="Gene3D" id="3.40.1210.10">
    <property type="entry name" value="Survival protein SurE-like phosphatase/nucleotidase"/>
    <property type="match status" value="1"/>
</dbReference>
<accession>T0I973</accession>
<comment type="caution">
    <text evidence="9">The sequence shown here is derived from an EMBL/GenBank/DDBJ whole genome shotgun (WGS) entry which is preliminary data.</text>
</comment>